<sequence length="479" mass="54276">MENHPYAQRTDLDWSIVGCSYPANDYGDATGISHRTSVRQVVPLVKPSFELKKEVHFVCRTLVNEVISADIIKAFELDCTDHSADDNPVSQEDILFLSKLREESTTPTNQGRSVFFDCSARFQETSLNNHLLTGPDLTKTLEHQDYLSFLWWDDGNLDSRPSVYRMKVHLFGAASSPGCSNFGLKYLVSQGQGKLSEESIKFIRRSFYVDVGLTSVKSSAEAVHLVREARVLCKTGNFRLHKFVCNDKEVISTIPPEECAQTKDLDMALGELHIERGVLSTVASVYDPLGFVAPFLLVGKQIFQELCKDKVNWDEDLSEHILPQWESWLRDLPHLAALKIPRSYLPSDFDESSEIGQISCSLVIGKARVAPTRLMTIPRLELSAVVTSVCNGDVAKRKLEIENLKEYYWTDSRVVIARGAPIRLQRIYHKQCAVTLILRVQHRLRAEMISTLLQTHRSWNALLDRNRVQLGLERFNPLA</sequence>
<name>A0ABQ8MGI8_LABRO</name>
<dbReference type="PANTHER" id="PTHR47331">
    <property type="entry name" value="PHD-TYPE DOMAIN-CONTAINING PROTEIN"/>
    <property type="match status" value="1"/>
</dbReference>
<dbReference type="Pfam" id="PF05380">
    <property type="entry name" value="Peptidase_A17"/>
    <property type="match status" value="2"/>
</dbReference>
<dbReference type="PANTHER" id="PTHR47331:SF5">
    <property type="entry name" value="RIBONUCLEASE H"/>
    <property type="match status" value="1"/>
</dbReference>
<gene>
    <name evidence="1" type="ORF">H4Q32_007726</name>
</gene>
<organism evidence="1 2">
    <name type="scientific">Labeo rohita</name>
    <name type="common">Indian major carp</name>
    <name type="synonym">Cyprinus rohita</name>
    <dbReference type="NCBI Taxonomy" id="84645"/>
    <lineage>
        <taxon>Eukaryota</taxon>
        <taxon>Metazoa</taxon>
        <taxon>Chordata</taxon>
        <taxon>Craniata</taxon>
        <taxon>Vertebrata</taxon>
        <taxon>Euteleostomi</taxon>
        <taxon>Actinopterygii</taxon>
        <taxon>Neopterygii</taxon>
        <taxon>Teleostei</taxon>
        <taxon>Ostariophysi</taxon>
        <taxon>Cypriniformes</taxon>
        <taxon>Cyprinidae</taxon>
        <taxon>Labeoninae</taxon>
        <taxon>Labeonini</taxon>
        <taxon>Labeo</taxon>
    </lineage>
</organism>
<comment type="caution">
    <text evidence="1">The sequence shown here is derived from an EMBL/GenBank/DDBJ whole genome shotgun (WGS) entry which is preliminary data.</text>
</comment>
<evidence type="ECO:0000313" key="2">
    <source>
        <dbReference type="Proteomes" id="UP000830375"/>
    </source>
</evidence>
<evidence type="ECO:0000313" key="1">
    <source>
        <dbReference type="EMBL" id="KAI2662001.1"/>
    </source>
</evidence>
<accession>A0ABQ8MGI8</accession>
<dbReference type="Proteomes" id="UP000830375">
    <property type="component" value="Unassembled WGS sequence"/>
</dbReference>
<dbReference type="InterPro" id="IPR008042">
    <property type="entry name" value="Retrotrans_Pao"/>
</dbReference>
<dbReference type="EMBL" id="JACTAM010000008">
    <property type="protein sequence ID" value="KAI2662001.1"/>
    <property type="molecule type" value="Genomic_DNA"/>
</dbReference>
<reference evidence="1 2" key="1">
    <citation type="submission" date="2022-01" db="EMBL/GenBank/DDBJ databases">
        <title>A high-quality chromosome-level genome assembly of rohu carp, Labeo rohita.</title>
        <authorList>
            <person name="Arick M.A. II"/>
            <person name="Hsu C.-Y."/>
            <person name="Magbanua Z."/>
            <person name="Pechanova O."/>
            <person name="Grover C."/>
            <person name="Miller E."/>
            <person name="Thrash A."/>
            <person name="Ezzel L."/>
            <person name="Alam S."/>
            <person name="Benzie J."/>
            <person name="Hamilton M."/>
            <person name="Karsi A."/>
            <person name="Lawrence M.L."/>
            <person name="Peterson D.G."/>
        </authorList>
    </citation>
    <scope>NUCLEOTIDE SEQUENCE [LARGE SCALE GENOMIC DNA]</scope>
    <source>
        <strain evidence="2">BAU-BD-2019</strain>
        <tissue evidence="1">Blood</tissue>
    </source>
</reference>
<proteinExistence type="predicted"/>
<dbReference type="GO" id="GO:0016874">
    <property type="term" value="F:ligase activity"/>
    <property type="evidence" value="ECO:0007669"/>
    <property type="project" value="UniProtKB-KW"/>
</dbReference>
<keyword evidence="2" id="KW-1185">Reference proteome</keyword>
<protein>
    <submittedName>
        <fullName evidence="1">Isoleucine--tRNA ligase</fullName>
    </submittedName>
</protein>
<keyword evidence="1" id="KW-0436">Ligase</keyword>